<protein>
    <submittedName>
        <fullName evidence="1">Tautomerase enzyme</fullName>
    </submittedName>
</protein>
<accession>A0A372ZLV8</accession>
<keyword evidence="2" id="KW-1185">Reference proteome</keyword>
<dbReference type="RefSeq" id="WP_117485456.1">
    <property type="nucleotide sequence ID" value="NZ_QVIG01000001.1"/>
</dbReference>
<evidence type="ECO:0000313" key="1">
    <source>
        <dbReference type="EMBL" id="RGD56833.1"/>
    </source>
</evidence>
<organism evidence="1 2">
    <name type="scientific">Kitasatospora xanthocidica</name>
    <dbReference type="NCBI Taxonomy" id="83382"/>
    <lineage>
        <taxon>Bacteria</taxon>
        <taxon>Bacillati</taxon>
        <taxon>Actinomycetota</taxon>
        <taxon>Actinomycetes</taxon>
        <taxon>Kitasatosporales</taxon>
        <taxon>Streptomycetaceae</taxon>
        <taxon>Kitasatospora</taxon>
    </lineage>
</organism>
<proteinExistence type="predicted"/>
<gene>
    <name evidence="1" type="ORF">DR950_02655</name>
</gene>
<reference evidence="1 2" key="1">
    <citation type="submission" date="2018-08" db="EMBL/GenBank/DDBJ databases">
        <title>Diversity &amp; Physiological Properties of Lignin-Decomposing Actinobacteria from Soil.</title>
        <authorList>
            <person name="Roh S.G."/>
            <person name="Kim S.B."/>
        </authorList>
    </citation>
    <scope>NUCLEOTIDE SEQUENCE [LARGE SCALE GENOMIC DNA]</scope>
    <source>
        <strain evidence="1 2">MMS17-GH009</strain>
    </source>
</reference>
<dbReference type="AlphaFoldDB" id="A0A372ZLV8"/>
<name>A0A372ZLV8_9ACTN</name>
<comment type="caution">
    <text evidence="1">The sequence shown here is derived from an EMBL/GenBank/DDBJ whole genome shotgun (WGS) entry which is preliminary data.</text>
</comment>
<dbReference type="Proteomes" id="UP000263377">
    <property type="component" value="Unassembled WGS sequence"/>
</dbReference>
<sequence length="165" mass="18148">MPMLDVHIPDGALRPEAEAALLNRITEILIHHEGFDHADPVTRSVSWLFLHRPIAVYVGGTLADAPRYKVVPSVPEGQLDARKRAGVIADVTEAILDAEDGAWPRDPGRIWVFPTEIPEGHWGGFGKVRPLAAILARLTGNDRARARDLAARRIAESRAEHARLP</sequence>
<evidence type="ECO:0000313" key="2">
    <source>
        <dbReference type="Proteomes" id="UP000263377"/>
    </source>
</evidence>
<dbReference type="InterPro" id="IPR014347">
    <property type="entry name" value="Tautomerase/MIF_sf"/>
</dbReference>
<dbReference type="Gene3D" id="3.30.429.10">
    <property type="entry name" value="Macrophage Migration Inhibitory Factor"/>
    <property type="match status" value="1"/>
</dbReference>
<dbReference type="EMBL" id="QVIG01000001">
    <property type="protein sequence ID" value="RGD56833.1"/>
    <property type="molecule type" value="Genomic_DNA"/>
</dbReference>